<dbReference type="Gene3D" id="3.90.226.10">
    <property type="entry name" value="2-enoyl-CoA Hydratase, Chain A, domain 1"/>
    <property type="match status" value="1"/>
</dbReference>
<evidence type="ECO:0000256" key="2">
    <source>
        <dbReference type="ARBA" id="ARBA00005254"/>
    </source>
</evidence>
<keyword evidence="7" id="KW-1185">Reference proteome</keyword>
<evidence type="ECO:0000256" key="4">
    <source>
        <dbReference type="ARBA" id="ARBA00023239"/>
    </source>
</evidence>
<dbReference type="Proteomes" id="UP001152607">
    <property type="component" value="Unassembled WGS sequence"/>
</dbReference>
<dbReference type="OrthoDB" id="2018133at2759"/>
<organism evidence="6 7">
    <name type="scientific">Periconia digitata</name>
    <dbReference type="NCBI Taxonomy" id="1303443"/>
    <lineage>
        <taxon>Eukaryota</taxon>
        <taxon>Fungi</taxon>
        <taxon>Dikarya</taxon>
        <taxon>Ascomycota</taxon>
        <taxon>Pezizomycotina</taxon>
        <taxon>Dothideomycetes</taxon>
        <taxon>Pleosporomycetidae</taxon>
        <taxon>Pleosporales</taxon>
        <taxon>Massarineae</taxon>
        <taxon>Periconiaceae</taxon>
        <taxon>Periconia</taxon>
    </lineage>
</organism>
<dbReference type="InterPro" id="IPR014748">
    <property type="entry name" value="Enoyl-CoA_hydra_C"/>
</dbReference>
<dbReference type="GO" id="GO:0016829">
    <property type="term" value="F:lyase activity"/>
    <property type="evidence" value="ECO:0007669"/>
    <property type="project" value="UniProtKB-KW"/>
</dbReference>
<keyword evidence="3" id="KW-0843">Virulence</keyword>
<keyword evidence="4" id="KW-0456">Lyase</keyword>
<accession>A0A9W4UU50</accession>
<dbReference type="AlphaFoldDB" id="A0A9W4UU50"/>
<dbReference type="EMBL" id="CAOQHR010000012">
    <property type="protein sequence ID" value="CAI6341889.1"/>
    <property type="molecule type" value="Genomic_DNA"/>
</dbReference>
<gene>
    <name evidence="6" type="ORF">PDIGIT_LOCUS15089</name>
</gene>
<proteinExistence type="inferred from homology"/>
<protein>
    <recommendedName>
        <fullName evidence="8">Enoyl-CoA hydratase</fullName>
    </recommendedName>
</protein>
<comment type="caution">
    <text evidence="6">The sequence shown here is derived from an EMBL/GenBank/DDBJ whole genome shotgun (WGS) entry which is preliminary data.</text>
</comment>
<dbReference type="GO" id="GO:0006635">
    <property type="term" value="P:fatty acid beta-oxidation"/>
    <property type="evidence" value="ECO:0007669"/>
    <property type="project" value="TreeGrafter"/>
</dbReference>
<dbReference type="SUPFAM" id="SSF52096">
    <property type="entry name" value="ClpP/crotonase"/>
    <property type="match status" value="1"/>
</dbReference>
<dbReference type="Pfam" id="PF00378">
    <property type="entry name" value="ECH_1"/>
    <property type="match status" value="1"/>
</dbReference>
<evidence type="ECO:0008006" key="8">
    <source>
        <dbReference type="Google" id="ProtNLM"/>
    </source>
</evidence>
<evidence type="ECO:0000256" key="5">
    <source>
        <dbReference type="RuleBase" id="RU003707"/>
    </source>
</evidence>
<comment type="similarity">
    <text evidence="2 5">Belongs to the enoyl-CoA hydratase/isomerase family.</text>
</comment>
<dbReference type="InterPro" id="IPR029045">
    <property type="entry name" value="ClpP/crotonase-like_dom_sf"/>
</dbReference>
<dbReference type="FunFam" id="3.90.226.10:FF:000009">
    <property type="entry name" value="Carnitinyl-CoA dehydratase"/>
    <property type="match status" value="1"/>
</dbReference>
<dbReference type="Gene3D" id="1.10.12.10">
    <property type="entry name" value="Lyase 2-enoyl-coa Hydratase, Chain A, domain 2"/>
    <property type="match status" value="1"/>
</dbReference>
<dbReference type="InterPro" id="IPR018376">
    <property type="entry name" value="Enoyl-CoA_hyd/isom_CS"/>
</dbReference>
<name>A0A9W4UU50_9PLEO</name>
<evidence type="ECO:0000256" key="3">
    <source>
        <dbReference type="ARBA" id="ARBA00023026"/>
    </source>
</evidence>
<dbReference type="GO" id="GO:0005739">
    <property type="term" value="C:mitochondrion"/>
    <property type="evidence" value="ECO:0007669"/>
    <property type="project" value="TreeGrafter"/>
</dbReference>
<comment type="pathway">
    <text evidence="1">Mycotoxin biosynthesis.</text>
</comment>
<reference evidence="6" key="1">
    <citation type="submission" date="2023-01" db="EMBL/GenBank/DDBJ databases">
        <authorList>
            <person name="Van Ghelder C."/>
            <person name="Rancurel C."/>
        </authorList>
    </citation>
    <scope>NUCLEOTIDE SEQUENCE</scope>
    <source>
        <strain evidence="6">CNCM I-4278</strain>
    </source>
</reference>
<dbReference type="CDD" id="cd06558">
    <property type="entry name" value="crotonase-like"/>
    <property type="match status" value="1"/>
</dbReference>
<evidence type="ECO:0000256" key="1">
    <source>
        <dbReference type="ARBA" id="ARBA00004685"/>
    </source>
</evidence>
<dbReference type="InterPro" id="IPR001753">
    <property type="entry name" value="Enoyl-CoA_hydra/iso"/>
</dbReference>
<evidence type="ECO:0000313" key="6">
    <source>
        <dbReference type="EMBL" id="CAI6341889.1"/>
    </source>
</evidence>
<dbReference type="PANTHER" id="PTHR11941:SF54">
    <property type="entry name" value="ENOYL-COA HYDRATASE, MITOCHONDRIAL"/>
    <property type="match status" value="1"/>
</dbReference>
<sequence length="284" mass="30430">MSFERTIAKSATVQLTIRQQAGVAVLELARPLKRNALSQDLIDELTGVLRQLDRDGSVRAVVLTSVEGSPFCAGADLNELAKISTAEAYRIGWLKDLEEGLSSFRKPIIAAVRGFAFGGGFEVALMCDMIFASEDARFGFPEIKLGTLPGAGGTQRLTRAVGKQKAMEMILTGVPQSASEMERYGIVNRVIPLDQSVLEEAIKVAEVTAAFSAPAAQLAKQAIKAGATRNAYSVPNAGQTAEATTLNAGLEIERALYYSSFSLADCEEGIGAFLQKRAPNFQHR</sequence>
<dbReference type="PROSITE" id="PS00166">
    <property type="entry name" value="ENOYL_COA_HYDRATASE"/>
    <property type="match status" value="1"/>
</dbReference>
<dbReference type="PANTHER" id="PTHR11941">
    <property type="entry name" value="ENOYL-COA HYDRATASE-RELATED"/>
    <property type="match status" value="1"/>
</dbReference>
<evidence type="ECO:0000313" key="7">
    <source>
        <dbReference type="Proteomes" id="UP001152607"/>
    </source>
</evidence>